<dbReference type="Pfam" id="PF16050">
    <property type="entry name" value="CDC73_N"/>
    <property type="match status" value="1"/>
</dbReference>
<dbReference type="Proteomes" id="UP000218231">
    <property type="component" value="Unassembled WGS sequence"/>
</dbReference>
<feature type="compositionally biased region" description="Basic and acidic residues" evidence="6">
    <location>
        <begin position="238"/>
        <end position="249"/>
    </location>
</feature>
<dbReference type="GO" id="GO:0016593">
    <property type="term" value="C:Cdc73/Paf1 complex"/>
    <property type="evidence" value="ECO:0007669"/>
    <property type="project" value="InterPro"/>
</dbReference>
<comment type="similarity">
    <text evidence="2">Belongs to the CDC73 family.</text>
</comment>
<organism evidence="9 10">
    <name type="scientific">Diploscapter pachys</name>
    <dbReference type="NCBI Taxonomy" id="2018661"/>
    <lineage>
        <taxon>Eukaryota</taxon>
        <taxon>Metazoa</taxon>
        <taxon>Ecdysozoa</taxon>
        <taxon>Nematoda</taxon>
        <taxon>Chromadorea</taxon>
        <taxon>Rhabditida</taxon>
        <taxon>Rhabditina</taxon>
        <taxon>Rhabditomorpha</taxon>
        <taxon>Rhabditoidea</taxon>
        <taxon>Rhabditidae</taxon>
        <taxon>Diploscapter</taxon>
    </lineage>
</organism>
<accession>A0A2A2LXY8</accession>
<dbReference type="Pfam" id="PF05179">
    <property type="entry name" value="CDC73_C"/>
    <property type="match status" value="1"/>
</dbReference>
<dbReference type="EMBL" id="LIAE01006336">
    <property type="protein sequence ID" value="PAV91104.1"/>
    <property type="molecule type" value="Genomic_DNA"/>
</dbReference>
<evidence type="ECO:0008006" key="11">
    <source>
        <dbReference type="Google" id="ProtNLM"/>
    </source>
</evidence>
<reference evidence="9 10" key="1">
    <citation type="journal article" date="2017" name="Curr. Biol.">
        <title>Genome architecture and evolution of a unichromosomal asexual nematode.</title>
        <authorList>
            <person name="Fradin H."/>
            <person name="Zegar C."/>
            <person name="Gutwein M."/>
            <person name="Lucas J."/>
            <person name="Kovtun M."/>
            <person name="Corcoran D."/>
            <person name="Baugh L.R."/>
            <person name="Kiontke K."/>
            <person name="Gunsalus K."/>
            <person name="Fitch D.H."/>
            <person name="Piano F."/>
        </authorList>
    </citation>
    <scope>NUCLEOTIDE SEQUENCE [LARGE SCALE GENOMIC DNA]</scope>
    <source>
        <strain evidence="9">PF1309</strain>
    </source>
</reference>
<evidence type="ECO:0000256" key="5">
    <source>
        <dbReference type="ARBA" id="ARBA00023242"/>
    </source>
</evidence>
<name>A0A2A2LXY8_9BILA</name>
<feature type="compositionally biased region" description="Low complexity" evidence="6">
    <location>
        <begin position="252"/>
        <end position="263"/>
    </location>
</feature>
<keyword evidence="10" id="KW-1185">Reference proteome</keyword>
<dbReference type="PANTHER" id="PTHR12466:SF8">
    <property type="entry name" value="PARAFIBROMIN"/>
    <property type="match status" value="1"/>
</dbReference>
<dbReference type="PANTHER" id="PTHR12466">
    <property type="entry name" value="CDC73 DOMAIN PROTEIN"/>
    <property type="match status" value="1"/>
</dbReference>
<protein>
    <recommendedName>
        <fullName evidence="11">Cell division control protein 73 C-terminal domain-containing protein</fullName>
    </recommendedName>
</protein>
<evidence type="ECO:0000313" key="10">
    <source>
        <dbReference type="Proteomes" id="UP000218231"/>
    </source>
</evidence>
<dbReference type="InterPro" id="IPR032041">
    <property type="entry name" value="Cdc73_N"/>
</dbReference>
<dbReference type="GO" id="GO:0000993">
    <property type="term" value="F:RNA polymerase II complex binding"/>
    <property type="evidence" value="ECO:0007669"/>
    <property type="project" value="TreeGrafter"/>
</dbReference>
<dbReference type="InterPro" id="IPR007852">
    <property type="entry name" value="Cdc73/Parafibromin"/>
</dbReference>
<dbReference type="Gene3D" id="3.40.50.11990">
    <property type="entry name" value="RNA polymerase II accessory factor, Cdc73 C-terminal domain"/>
    <property type="match status" value="1"/>
</dbReference>
<feature type="region of interest" description="Disordered" evidence="6">
    <location>
        <begin position="311"/>
        <end position="345"/>
    </location>
</feature>
<evidence type="ECO:0000256" key="1">
    <source>
        <dbReference type="ARBA" id="ARBA00004123"/>
    </source>
</evidence>
<comment type="subcellular location">
    <subcellularLocation>
        <location evidence="1">Nucleus</location>
    </subcellularLocation>
</comment>
<proteinExistence type="inferred from homology"/>
<dbReference type="OrthoDB" id="2186602at2759"/>
<evidence type="ECO:0000256" key="6">
    <source>
        <dbReference type="SAM" id="MobiDB-lite"/>
    </source>
</evidence>
<evidence type="ECO:0000313" key="9">
    <source>
        <dbReference type="EMBL" id="PAV91104.1"/>
    </source>
</evidence>
<feature type="region of interest" description="Disordered" evidence="6">
    <location>
        <begin position="238"/>
        <end position="272"/>
    </location>
</feature>
<dbReference type="GO" id="GO:0032968">
    <property type="term" value="P:positive regulation of transcription elongation by RNA polymerase II"/>
    <property type="evidence" value="ECO:0007669"/>
    <property type="project" value="TreeGrafter"/>
</dbReference>
<evidence type="ECO:0000256" key="2">
    <source>
        <dbReference type="ARBA" id="ARBA00010427"/>
    </source>
</evidence>
<dbReference type="AlphaFoldDB" id="A0A2A2LXY8"/>
<feature type="domain" description="Paf1 complex subunit Cdc73 N-terminal" evidence="8">
    <location>
        <begin position="1"/>
        <end position="281"/>
    </location>
</feature>
<keyword evidence="4" id="KW-0804">Transcription</keyword>
<evidence type="ECO:0000259" key="7">
    <source>
        <dbReference type="Pfam" id="PF05179"/>
    </source>
</evidence>
<keyword evidence="3" id="KW-0805">Transcription regulation</keyword>
<feature type="domain" description="Cell division control protein 73 C-terminal" evidence="7">
    <location>
        <begin position="345"/>
        <end position="496"/>
    </location>
</feature>
<dbReference type="GO" id="GO:0006368">
    <property type="term" value="P:transcription elongation by RNA polymerase II"/>
    <property type="evidence" value="ECO:0007669"/>
    <property type="project" value="InterPro"/>
</dbReference>
<dbReference type="InterPro" id="IPR031336">
    <property type="entry name" value="CDC73_C"/>
</dbReference>
<dbReference type="FunFam" id="3.40.50.11990:FF:000002">
    <property type="entry name" value="protein CDC73 homolog"/>
    <property type="match status" value="1"/>
</dbReference>
<evidence type="ECO:0000259" key="8">
    <source>
        <dbReference type="Pfam" id="PF16050"/>
    </source>
</evidence>
<dbReference type="InterPro" id="IPR038103">
    <property type="entry name" value="CDC73_C_sf"/>
</dbReference>
<gene>
    <name evidence="9" type="ORF">WR25_02807</name>
</gene>
<keyword evidence="5" id="KW-0539">Nucleus</keyword>
<evidence type="ECO:0000256" key="4">
    <source>
        <dbReference type="ARBA" id="ARBA00023163"/>
    </source>
</evidence>
<dbReference type="STRING" id="2018661.A0A2A2LXY8"/>
<evidence type="ECO:0000256" key="3">
    <source>
        <dbReference type="ARBA" id="ARBA00023015"/>
    </source>
</evidence>
<comment type="caution">
    <text evidence="9">The sequence shown here is derived from an EMBL/GenBank/DDBJ whole genome shotgun (WGS) entry which is preliminary data.</text>
</comment>
<sequence>MADPLTTLRDFTSQNRTIKEIIHNDESYYIFGDMAYPKLVDTNLTPNEFYNLEALLFLWNRRDINHTNYVKEAAGANVRAITRIDRKEIMDYLSGNRDEIPSNHINLSAPPVAPIPARSIMPEEVHEPAAKRPAYDHKEKEKLNQLLNRGDKEMSELRPLGNNITSEKVAELRKKRQNNLKRNIAQTADDELKSTSNLQLGKMNERVYKTSENVMLALGNRDFSRVLEILDRVKQKEQDARSKAVEHPQHNSSSAASARAIAAVQPSQRKNAAGYSRYDQEIFVKDKNTDFLIDGEMSFVGSNLNAIQQGGVKKPGMPPPAAQPLRHIPSVHNQPAGGQKPKRSSRTPIIIVPGALTSLITIYNAKDILEDMKFVSTEEKRAQKAQREPTILVNRKKEGNTVQYRVIDDPTRLNEEDWDRIVGVFVHGPAWQFKGWKWGGNPVQIFSQIQAFHLYFDDMKMEPNVAKWNVEKIPVARTKRYLDKANFMRIWEKLESHIMKNKPQLRF</sequence>